<sequence>MQRTCRARGRTTAVLFALLLAVVLAVAAAVGVSDEAEAHRASAREQLAELRVKPAGSMVGYSREKFPHWSDAREYNWTLPSGTPDPGSCDARDAALIRDGRDEVVGSGCYVERGRWFDPYTGKTYYMPSDIDVDHVVPLANAWRSGASSWTTVKRERFANVPMDVLSVEDNANASKGDKGPEAWKPPRAAYHCTYARKWIGIKHNWTLSVTGAEKTALSSMLSTC</sequence>
<reference evidence="3 4" key="1">
    <citation type="submission" date="2019-10" db="EMBL/GenBank/DDBJ databases">
        <title>Rubrobacter sp nov SCSIO 52090 isolated from a deep-sea sediment in the South China Sea.</title>
        <authorList>
            <person name="Chen R.W."/>
        </authorList>
    </citation>
    <scope>NUCLEOTIDE SEQUENCE [LARGE SCALE GENOMIC DNA]</scope>
    <source>
        <strain evidence="3 4">SCSIO 52909</strain>
    </source>
</reference>
<dbReference type="KEGG" id="rub:GBA63_13375"/>
<keyword evidence="1" id="KW-0732">Signal</keyword>
<dbReference type="Pfam" id="PF07510">
    <property type="entry name" value="GmrSD_C"/>
    <property type="match status" value="1"/>
</dbReference>
<feature type="signal peptide" evidence="1">
    <location>
        <begin position="1"/>
        <end position="27"/>
    </location>
</feature>
<organism evidence="3 4">
    <name type="scientific">Rubrobacter tropicus</name>
    <dbReference type="NCBI Taxonomy" id="2653851"/>
    <lineage>
        <taxon>Bacteria</taxon>
        <taxon>Bacillati</taxon>
        <taxon>Actinomycetota</taxon>
        <taxon>Rubrobacteria</taxon>
        <taxon>Rubrobacterales</taxon>
        <taxon>Rubrobacteraceae</taxon>
        <taxon>Rubrobacter</taxon>
    </lineage>
</organism>
<gene>
    <name evidence="3" type="ORF">GBA63_13375</name>
</gene>
<evidence type="ECO:0000313" key="3">
    <source>
        <dbReference type="EMBL" id="QIN83512.1"/>
    </source>
</evidence>
<dbReference type="InterPro" id="IPR011089">
    <property type="entry name" value="GmrSD_C"/>
</dbReference>
<feature type="domain" description="GmrSD restriction endonucleases C-terminal" evidence="2">
    <location>
        <begin position="109"/>
        <end position="219"/>
    </location>
</feature>
<proteinExistence type="predicted"/>
<evidence type="ECO:0000313" key="4">
    <source>
        <dbReference type="Proteomes" id="UP000501452"/>
    </source>
</evidence>
<feature type="chain" id="PRO_5039357510" evidence="1">
    <location>
        <begin position="28"/>
        <end position="225"/>
    </location>
</feature>
<dbReference type="RefSeq" id="WP_166176873.1">
    <property type="nucleotide sequence ID" value="NZ_CP045119.1"/>
</dbReference>
<name>A0A6G8QAQ9_9ACTN</name>
<dbReference type="Proteomes" id="UP000501452">
    <property type="component" value="Chromosome"/>
</dbReference>
<keyword evidence="4" id="KW-1185">Reference proteome</keyword>
<protein>
    <submittedName>
        <fullName evidence="3">DUF1524 domain-containing protein</fullName>
    </submittedName>
</protein>
<dbReference type="PANTHER" id="PTHR24094">
    <property type="entry name" value="SECRETED PROTEIN"/>
    <property type="match status" value="1"/>
</dbReference>
<dbReference type="PANTHER" id="PTHR24094:SF15">
    <property type="entry name" value="AMP-DEPENDENT SYNTHETASE_LIGASE DOMAIN-CONTAINING PROTEIN-RELATED"/>
    <property type="match status" value="1"/>
</dbReference>
<dbReference type="AlphaFoldDB" id="A0A6G8QAQ9"/>
<evidence type="ECO:0000256" key="1">
    <source>
        <dbReference type="SAM" id="SignalP"/>
    </source>
</evidence>
<accession>A0A6G8QAQ9</accession>
<dbReference type="EMBL" id="CP045119">
    <property type="protein sequence ID" value="QIN83512.1"/>
    <property type="molecule type" value="Genomic_DNA"/>
</dbReference>
<evidence type="ECO:0000259" key="2">
    <source>
        <dbReference type="Pfam" id="PF07510"/>
    </source>
</evidence>